<accession>A0A081PDC5</accession>
<evidence type="ECO:0000313" key="2">
    <source>
        <dbReference type="EMBL" id="KEQ28698.1"/>
    </source>
</evidence>
<dbReference type="OrthoDB" id="9811532at2"/>
<dbReference type="AlphaFoldDB" id="A0A081PDC5"/>
<keyword evidence="1" id="KW-0694">RNA-binding</keyword>
<dbReference type="Proteomes" id="UP000028007">
    <property type="component" value="Unassembled WGS sequence"/>
</dbReference>
<dbReference type="GO" id="GO:0003723">
    <property type="term" value="F:RNA binding"/>
    <property type="evidence" value="ECO:0007669"/>
    <property type="project" value="UniProtKB-KW"/>
</dbReference>
<dbReference type="eggNOG" id="COG2501">
    <property type="taxonomic scope" value="Bacteria"/>
</dbReference>
<dbReference type="CDD" id="cd00165">
    <property type="entry name" value="S4"/>
    <property type="match status" value="1"/>
</dbReference>
<dbReference type="Pfam" id="PF13275">
    <property type="entry name" value="S4_2"/>
    <property type="match status" value="1"/>
</dbReference>
<sequence>MIEFKLEGEFIPMIQLLKATGLVQSGGEAQTVVEDGLVKYNGEVDYRKRLKVRQGDLIDFMGQKVKVV</sequence>
<dbReference type="Gene3D" id="3.10.290.10">
    <property type="entry name" value="RNA-binding S4 domain"/>
    <property type="match status" value="1"/>
</dbReference>
<organism evidence="2 3">
    <name type="scientific">Pedobacter antarcticus 4BY</name>
    <dbReference type="NCBI Taxonomy" id="1358423"/>
    <lineage>
        <taxon>Bacteria</taxon>
        <taxon>Pseudomonadati</taxon>
        <taxon>Bacteroidota</taxon>
        <taxon>Sphingobacteriia</taxon>
        <taxon>Sphingobacteriales</taxon>
        <taxon>Sphingobacteriaceae</taxon>
        <taxon>Pedobacter</taxon>
    </lineage>
</organism>
<evidence type="ECO:0000256" key="1">
    <source>
        <dbReference type="PROSITE-ProRule" id="PRU00182"/>
    </source>
</evidence>
<gene>
    <name evidence="2" type="ORF">N180_04715</name>
</gene>
<reference evidence="2 3" key="1">
    <citation type="journal article" date="1992" name="Int. J. Syst. Bacteriol.">
        <title>Sphingobacterium antarcticus sp. nov. a Psychrotrophic Bacterium from the Soils of Schirmacher Oasis, Antarctica.</title>
        <authorList>
            <person name="Shivaji S."/>
            <person name="Ray M.K."/>
            <person name="Rao N.S."/>
            <person name="Saiserr L."/>
            <person name="Jagannadham M.V."/>
            <person name="Kumar G.S."/>
            <person name="Reddy G."/>
            <person name="Bhargava P.M."/>
        </authorList>
    </citation>
    <scope>NUCLEOTIDE SEQUENCE [LARGE SCALE GENOMIC DNA]</scope>
    <source>
        <strain evidence="2 3">4BY</strain>
    </source>
</reference>
<evidence type="ECO:0000313" key="3">
    <source>
        <dbReference type="Proteomes" id="UP000028007"/>
    </source>
</evidence>
<dbReference type="RefSeq" id="WP_037443732.1">
    <property type="nucleotide sequence ID" value="NZ_JNFF01000110.1"/>
</dbReference>
<comment type="caution">
    <text evidence="2">The sequence shown here is derived from an EMBL/GenBank/DDBJ whole genome shotgun (WGS) entry which is preliminary data.</text>
</comment>
<dbReference type="InterPro" id="IPR036986">
    <property type="entry name" value="S4_RNA-bd_sf"/>
</dbReference>
<dbReference type="EMBL" id="JNFF01000110">
    <property type="protein sequence ID" value="KEQ28698.1"/>
    <property type="molecule type" value="Genomic_DNA"/>
</dbReference>
<protein>
    <submittedName>
        <fullName evidence="2">RNA-binding protein S4</fullName>
    </submittedName>
</protein>
<dbReference type="SUPFAM" id="SSF55174">
    <property type="entry name" value="Alpha-L RNA-binding motif"/>
    <property type="match status" value="1"/>
</dbReference>
<proteinExistence type="predicted"/>
<name>A0A081PDC5_9SPHI</name>
<keyword evidence="3" id="KW-1185">Reference proteome</keyword>
<dbReference type="PROSITE" id="PS50889">
    <property type="entry name" value="S4"/>
    <property type="match status" value="1"/>
</dbReference>